<sequence>MDWVGLGCACACRLCWAACCGRGGAVASIVRVIRFAGGGACACGAGKRKDPKITEQERRSHLLAAERSQVLASYAKRAEVVKGRKHEEGLGESGRAVRKGYQFGVLRGSNRSSISQTDTSNEGGKSEERAESKALKMCLHIPRRSGQVLGSNKEEDELPTCLVAGPPGTAWVRARVKNHNSKGTSYKSQQPQQERRNTNIPLRHSAQPNDNTTENRGKSDHQPLPPTTPFPPLTIPPLRPNTPTQTKTPATPSPCREARPHSVVRYRSSAGSP</sequence>
<dbReference type="RefSeq" id="XP_033393600.1">
    <property type="nucleotide sequence ID" value="XM_033545313.1"/>
</dbReference>
<feature type="region of interest" description="Disordered" evidence="1">
    <location>
        <begin position="179"/>
        <end position="273"/>
    </location>
</feature>
<evidence type="ECO:0000256" key="1">
    <source>
        <dbReference type="SAM" id="MobiDB-lite"/>
    </source>
</evidence>
<feature type="region of interest" description="Disordered" evidence="1">
    <location>
        <begin position="108"/>
        <end position="131"/>
    </location>
</feature>
<reference evidence="3" key="1">
    <citation type="journal article" date="2020" name="Stud. Mycol.">
        <title>101 Dothideomycetes genomes: a test case for predicting lifestyles and emergence of pathogens.</title>
        <authorList>
            <person name="Haridas S."/>
            <person name="Albert R."/>
            <person name="Binder M."/>
            <person name="Bloem J."/>
            <person name="Labutti K."/>
            <person name="Salamov A."/>
            <person name="Andreopoulos B."/>
            <person name="Baker S."/>
            <person name="Barry K."/>
            <person name="Bills G."/>
            <person name="Bluhm B."/>
            <person name="Cannon C."/>
            <person name="Castanera R."/>
            <person name="Culley D."/>
            <person name="Daum C."/>
            <person name="Ezra D."/>
            <person name="Gonzalez J."/>
            <person name="Henrissat B."/>
            <person name="Kuo A."/>
            <person name="Liang C."/>
            <person name="Lipzen A."/>
            <person name="Lutzoni F."/>
            <person name="Magnuson J."/>
            <person name="Mondo S."/>
            <person name="Nolan M."/>
            <person name="Ohm R."/>
            <person name="Pangilinan J."/>
            <person name="Park H.-J."/>
            <person name="Ramirez L."/>
            <person name="Alfaro M."/>
            <person name="Sun H."/>
            <person name="Tritt A."/>
            <person name="Yoshinaga Y."/>
            <person name="Zwiers L.-H."/>
            <person name="Turgeon B."/>
            <person name="Goodwin S."/>
            <person name="Spatafora J."/>
            <person name="Crous P."/>
            <person name="Grigoriev I."/>
        </authorList>
    </citation>
    <scope>NUCLEOTIDE SEQUENCE</scope>
    <source>
        <strain evidence="3">CBS 121167</strain>
    </source>
</reference>
<name>A0A6A6B3P3_9PEZI</name>
<feature type="chain" id="PRO_5025379068" evidence="2">
    <location>
        <begin position="18"/>
        <end position="273"/>
    </location>
</feature>
<evidence type="ECO:0000313" key="3">
    <source>
        <dbReference type="EMBL" id="KAF2137885.1"/>
    </source>
</evidence>
<dbReference type="Proteomes" id="UP000799438">
    <property type="component" value="Unassembled WGS sequence"/>
</dbReference>
<feature type="signal peptide" evidence="2">
    <location>
        <begin position="1"/>
        <end position="17"/>
    </location>
</feature>
<protein>
    <submittedName>
        <fullName evidence="3">Uncharacterized protein</fullName>
    </submittedName>
</protein>
<feature type="compositionally biased region" description="Pro residues" evidence="1">
    <location>
        <begin position="223"/>
        <end position="240"/>
    </location>
</feature>
<organism evidence="3 4">
    <name type="scientific">Aplosporella prunicola CBS 121167</name>
    <dbReference type="NCBI Taxonomy" id="1176127"/>
    <lineage>
        <taxon>Eukaryota</taxon>
        <taxon>Fungi</taxon>
        <taxon>Dikarya</taxon>
        <taxon>Ascomycota</taxon>
        <taxon>Pezizomycotina</taxon>
        <taxon>Dothideomycetes</taxon>
        <taxon>Dothideomycetes incertae sedis</taxon>
        <taxon>Botryosphaeriales</taxon>
        <taxon>Aplosporellaceae</taxon>
        <taxon>Aplosporella</taxon>
    </lineage>
</organism>
<dbReference type="EMBL" id="ML995499">
    <property type="protein sequence ID" value="KAF2137885.1"/>
    <property type="molecule type" value="Genomic_DNA"/>
</dbReference>
<keyword evidence="4" id="KW-1185">Reference proteome</keyword>
<dbReference type="GeneID" id="54302817"/>
<proteinExistence type="predicted"/>
<accession>A0A6A6B3P3</accession>
<evidence type="ECO:0000313" key="4">
    <source>
        <dbReference type="Proteomes" id="UP000799438"/>
    </source>
</evidence>
<feature type="compositionally biased region" description="Polar residues" evidence="1">
    <location>
        <begin position="109"/>
        <end position="123"/>
    </location>
</feature>
<feature type="compositionally biased region" description="Polar residues" evidence="1">
    <location>
        <begin position="181"/>
        <end position="192"/>
    </location>
</feature>
<gene>
    <name evidence="3" type="ORF">K452DRAFT_339559</name>
</gene>
<keyword evidence="2" id="KW-0732">Signal</keyword>
<dbReference type="AlphaFoldDB" id="A0A6A6B3P3"/>
<evidence type="ECO:0000256" key="2">
    <source>
        <dbReference type="SAM" id="SignalP"/>
    </source>
</evidence>